<dbReference type="PIRSF" id="PIRSF006276">
    <property type="entry name" value="UspA"/>
    <property type="match status" value="1"/>
</dbReference>
<evidence type="ECO:0000313" key="3">
    <source>
        <dbReference type="EMBL" id="OIQ87901.1"/>
    </source>
</evidence>
<gene>
    <name evidence="3" type="ORF">GALL_302320</name>
</gene>
<organism evidence="3">
    <name type="scientific">mine drainage metagenome</name>
    <dbReference type="NCBI Taxonomy" id="410659"/>
    <lineage>
        <taxon>unclassified sequences</taxon>
        <taxon>metagenomes</taxon>
        <taxon>ecological metagenomes</taxon>
    </lineage>
</organism>
<dbReference type="PANTHER" id="PTHR46268:SF15">
    <property type="entry name" value="UNIVERSAL STRESS PROTEIN HP_0031"/>
    <property type="match status" value="1"/>
</dbReference>
<feature type="domain" description="UspA" evidence="2">
    <location>
        <begin position="1"/>
        <end position="147"/>
    </location>
</feature>
<dbReference type="Pfam" id="PF00582">
    <property type="entry name" value="Usp"/>
    <property type="match status" value="1"/>
</dbReference>
<dbReference type="PANTHER" id="PTHR46268">
    <property type="entry name" value="STRESS RESPONSE PROTEIN NHAX"/>
    <property type="match status" value="1"/>
</dbReference>
<accession>A0A1J5RIE8</accession>
<sequence length="165" mass="17594">MYSNILVAIDGSRVSDAALDHAVRLARDQHARLHVIHVVDIMGMPWADIANVSPMDMLRLYRQQGEAILGRAMALAKHAGLKATSTLLETEIVGTRVAEMLAHQAEAVSADLVVLGSHGHRGLSRLFLGSVAEGTARLCGSPVLIVHRVRLGANEPAPADNQTTA</sequence>
<comment type="caution">
    <text evidence="3">The sequence shown here is derived from an EMBL/GenBank/DDBJ whole genome shotgun (WGS) entry which is preliminary data.</text>
</comment>
<dbReference type="PRINTS" id="PR01438">
    <property type="entry name" value="UNVRSLSTRESS"/>
</dbReference>
<dbReference type="InterPro" id="IPR014729">
    <property type="entry name" value="Rossmann-like_a/b/a_fold"/>
</dbReference>
<dbReference type="InterPro" id="IPR006016">
    <property type="entry name" value="UspA"/>
</dbReference>
<reference evidence="3" key="1">
    <citation type="submission" date="2016-10" db="EMBL/GenBank/DDBJ databases">
        <title>Sequence of Gallionella enrichment culture.</title>
        <authorList>
            <person name="Poehlein A."/>
            <person name="Muehling M."/>
            <person name="Daniel R."/>
        </authorList>
    </citation>
    <scope>NUCLEOTIDE SEQUENCE</scope>
</reference>
<proteinExistence type="inferred from homology"/>
<dbReference type="CDD" id="cd00293">
    <property type="entry name" value="USP-like"/>
    <property type="match status" value="1"/>
</dbReference>
<dbReference type="AlphaFoldDB" id="A0A1J5RIE8"/>
<name>A0A1J5RIE8_9ZZZZ</name>
<evidence type="ECO:0000256" key="1">
    <source>
        <dbReference type="ARBA" id="ARBA00008791"/>
    </source>
</evidence>
<dbReference type="InterPro" id="IPR006015">
    <property type="entry name" value="Universal_stress_UspA"/>
</dbReference>
<dbReference type="EMBL" id="MLJW01000398">
    <property type="protein sequence ID" value="OIQ87901.1"/>
    <property type="molecule type" value="Genomic_DNA"/>
</dbReference>
<dbReference type="Gene3D" id="3.40.50.620">
    <property type="entry name" value="HUPs"/>
    <property type="match status" value="1"/>
</dbReference>
<dbReference type="SUPFAM" id="SSF52402">
    <property type="entry name" value="Adenine nucleotide alpha hydrolases-like"/>
    <property type="match status" value="1"/>
</dbReference>
<evidence type="ECO:0000259" key="2">
    <source>
        <dbReference type="Pfam" id="PF00582"/>
    </source>
</evidence>
<comment type="similarity">
    <text evidence="1">Belongs to the universal stress protein A family.</text>
</comment>
<protein>
    <submittedName>
        <fullName evidence="3">Putative universal stress protein</fullName>
    </submittedName>
</protein>